<dbReference type="AlphaFoldDB" id="A0A240E4S9"/>
<dbReference type="Proteomes" id="UP000219042">
    <property type="component" value="Unassembled WGS sequence"/>
</dbReference>
<evidence type="ECO:0000313" key="1">
    <source>
        <dbReference type="EMBL" id="SNX43273.1"/>
    </source>
</evidence>
<keyword evidence="2" id="KW-1185">Reference proteome</keyword>
<accession>A0A240E4S9</accession>
<evidence type="ECO:0000313" key="2">
    <source>
        <dbReference type="Proteomes" id="UP000219042"/>
    </source>
</evidence>
<organism evidence="1 2">
    <name type="scientific">Acinetobacter puyangensis</name>
    <dbReference type="NCBI Taxonomy" id="1096779"/>
    <lineage>
        <taxon>Bacteria</taxon>
        <taxon>Pseudomonadati</taxon>
        <taxon>Pseudomonadota</taxon>
        <taxon>Gammaproteobacteria</taxon>
        <taxon>Moraxellales</taxon>
        <taxon>Moraxellaceae</taxon>
        <taxon>Acinetobacter</taxon>
    </lineage>
</organism>
<proteinExistence type="predicted"/>
<protein>
    <submittedName>
        <fullName evidence="1">Uncharacterized protein</fullName>
    </submittedName>
</protein>
<dbReference type="EMBL" id="OANT01000001">
    <property type="protein sequence ID" value="SNX43273.1"/>
    <property type="molecule type" value="Genomic_DNA"/>
</dbReference>
<name>A0A240E4S9_9GAMM</name>
<reference evidence="2" key="1">
    <citation type="submission" date="2016-09" db="EMBL/GenBank/DDBJ databases">
        <authorList>
            <person name="Varghese N."/>
            <person name="Submissions S."/>
        </authorList>
    </citation>
    <scope>NUCLEOTIDE SEQUENCE [LARGE SCALE GENOMIC DNA]</scope>
    <source>
        <strain evidence="2">ANC 4466</strain>
    </source>
</reference>
<gene>
    <name evidence="1" type="ORF">SAMN05421731_101309</name>
</gene>
<sequence>MYKNVYAKNRLSPSIMVQKSFLTHFYADTFATYF</sequence>